<dbReference type="InterPro" id="IPR041500">
    <property type="entry name" value="RecC_C"/>
</dbReference>
<evidence type="ECO:0000256" key="5">
    <source>
        <dbReference type="ARBA" id="ARBA00022806"/>
    </source>
</evidence>
<accession>A0A9Q4QTK3</accession>
<evidence type="ECO:0000256" key="9">
    <source>
        <dbReference type="ARBA" id="ARBA00023204"/>
    </source>
</evidence>
<keyword evidence="2 10" id="KW-0547">Nucleotide-binding</keyword>
<evidence type="ECO:0000256" key="10">
    <source>
        <dbReference type="HAMAP-Rule" id="MF_01486"/>
    </source>
</evidence>
<dbReference type="GO" id="GO:0003677">
    <property type="term" value="F:DNA binding"/>
    <property type="evidence" value="ECO:0007669"/>
    <property type="project" value="UniProtKB-UniRule"/>
</dbReference>
<keyword evidence="4 10" id="KW-0378">Hydrolase</keyword>
<feature type="domain" description="RecC C-terminal" evidence="11">
    <location>
        <begin position="821"/>
        <end position="1045"/>
    </location>
</feature>
<keyword evidence="8 10" id="KW-0238">DNA-binding</keyword>
<dbReference type="Pfam" id="PF17946">
    <property type="entry name" value="RecC_C"/>
    <property type="match status" value="1"/>
</dbReference>
<dbReference type="SUPFAM" id="SSF52980">
    <property type="entry name" value="Restriction endonuclease-like"/>
    <property type="match status" value="1"/>
</dbReference>
<dbReference type="Gene3D" id="3.40.50.300">
    <property type="entry name" value="P-loop containing nucleotide triphosphate hydrolases"/>
    <property type="match status" value="2"/>
</dbReference>
<reference evidence="12" key="2">
    <citation type="journal article" date="2020" name="Appl. Environ. Microbiol.">
        <title>Multiple intercontinental introductions associated with the emergence of a plant pathogen in Europe.</title>
        <authorList>
            <person name="Landa B.B."/>
            <person name="Castillo A.I."/>
            <person name="Giampetruzzi A."/>
            <person name="Kahn A."/>
            <person name="Roman-Ecija M."/>
            <person name="Velasco-Amo M.P."/>
            <person name="Navas-Cortes J.A."/>
            <person name="Marco-Noales E."/>
            <person name="Barbe S."/>
            <person name="Moralejo E."/>
            <person name="Coletta-Filho H.D."/>
            <person name="Saldarelli P."/>
            <person name="Saponari M."/>
            <person name="Almeida R.P.P."/>
        </authorList>
    </citation>
    <scope>NUCLEOTIDE SEQUENCE</scope>
    <source>
        <strain evidence="12">XYL1981</strain>
    </source>
</reference>
<dbReference type="Pfam" id="PF04257">
    <property type="entry name" value="Exonuc_V_gamma"/>
    <property type="match status" value="1"/>
</dbReference>
<dbReference type="InterPro" id="IPR013986">
    <property type="entry name" value="DExx_box_DNA_helicase_dom_sf"/>
</dbReference>
<protein>
    <recommendedName>
        <fullName evidence="10">RecBCD enzyme subunit RecC</fullName>
    </recommendedName>
    <alternativeName>
        <fullName evidence="10">Exonuclease V subunit RecC</fullName>
        <shortName evidence="10">ExoV subunit RecC</shortName>
    </alternativeName>
    <alternativeName>
        <fullName evidence="10">Helicase/nuclease RecBCD subunit RecC</fullName>
    </alternativeName>
</protein>
<sequence>MSRMIVTTDFRLYHSNALDVLAGLLAETLRSPVPGQSLLVPDTILIPQAAMRRWLQATLATTHGVVANLEFLTPGEFVARALDANLGAVPNALDTAVLHWRLYAALCDPALLTEPALAELHAYLADGDLFKPWTLAEALSAAFEKYQAWRCDWLLRWEAGADPDDPQAILWRHSVNGATHRARRIHDYLNRYGSGTAPPPQGLPARLFIFATLNISPDVLRVLATQAQVGTLHFYLPTPTKEYWGDAQPFTQRLHQPTDCVTQTGENRLLHAWGAAGRDFMTVLGSYEVVHPSGEITAYDDPEQRPGTTLDEGGLRDSLLQRLHADLFHNRSAPVPAPLPAPRLEDPSLQFHACHTRLRELQVLHDRLRALLEPNSPEGQRFNPPLQPREIAVLAPDIDLYIPYLEAVFGGHAHSDPLPYTLADASPLIDEPLAEVFLRLLDLPVSRFGLHEILDLLASLPMATLAGFDTQTLEILRSWLTAAGARWGLDAAHRAEHQAPADDAYTWNFALDRLLLGHASGADADIAGVAAWSDLEGSMLTALDTLIRLLRVLANTRQRLSEALLPTQWRERLLSLLDALLPDIPTAPSGIQRPLERLRRLIDTFATDATRAGVALPVPAEVVRMHFAALLADTDTRAPLLTGGISIGRMVPMRLLPFRVICLLGMNDGDFPRRDPAAGLNRLTAELGNAQRRPGDRSRRDDDCLLLLQLFSAAQDVFYVSYLGADPHDGSLREPSPLLTELLSTAATYHADPSTAAKTLLLRHSLQPFSPTAFGADGDPRRFSYHPLWQAAAASIEGQRHPLDPWCPRRLPALPDPEPALPLHSLRRFFSAPAEQFLQQRLGLRLPELPQTTDECDPLWLPSHGLERHRLDTLIFASLLHETDDALYPQLRARALLPSGPLGQQQLQERIEHLRPYAQAFAHWRGTALPQSQCLEVMIDGIRLHAHIQDLYPHGIARLRLGTPNGPAVLRHGLDWLLASAAGHPWPLVRFEDAGVAGLGPHLQPSLPSSQAQTALTLLLRLRTAGLCQPLPFAPYSAWEYYTQRDTPERALQTARARWRGNDHQWGESNHAAIQLALRNHDPFATPQTAAHFAQLATLIFDLLTTGQADPEPLTWLQLHP</sequence>
<evidence type="ECO:0000259" key="11">
    <source>
        <dbReference type="Pfam" id="PF17946"/>
    </source>
</evidence>
<dbReference type="InterPro" id="IPR006697">
    <property type="entry name" value="RecC"/>
</dbReference>
<dbReference type="Gene3D" id="3.40.50.10930">
    <property type="match status" value="1"/>
</dbReference>
<dbReference type="NCBIfam" id="TIGR01450">
    <property type="entry name" value="recC"/>
    <property type="match status" value="1"/>
</dbReference>
<keyword evidence="5 10" id="KW-0347">Helicase</keyword>
<comment type="miscellaneous">
    <text evidence="10">In the RecBCD complex, RecB has a slow 3'-5' helicase, an exonuclease activity and loads RecA onto ssDNA, RecD has a fast 5'-3' helicase activity, while RecC stimulates the ATPase and processivity of the RecB helicase and contributes to recognition of the Chi site.</text>
</comment>
<evidence type="ECO:0000256" key="2">
    <source>
        <dbReference type="ARBA" id="ARBA00022741"/>
    </source>
</evidence>
<dbReference type="GO" id="GO:0009338">
    <property type="term" value="C:exodeoxyribonuclease V complex"/>
    <property type="evidence" value="ECO:0007669"/>
    <property type="project" value="InterPro"/>
</dbReference>
<gene>
    <name evidence="10 12" type="primary">recC</name>
    <name evidence="12" type="ORF">FG476_11760</name>
</gene>
<keyword evidence="9 10" id="KW-0234">DNA repair</keyword>
<dbReference type="InterPro" id="IPR011335">
    <property type="entry name" value="Restrct_endonuc-II-like"/>
</dbReference>
<keyword evidence="1 10" id="KW-0540">Nuclease</keyword>
<dbReference type="Proteomes" id="UP000474061">
    <property type="component" value="Unassembled WGS sequence"/>
</dbReference>
<dbReference type="PIRSF" id="PIRSF000980">
    <property type="entry name" value="RecC"/>
    <property type="match status" value="1"/>
</dbReference>
<dbReference type="GO" id="GO:0000724">
    <property type="term" value="P:double-strand break repair via homologous recombination"/>
    <property type="evidence" value="ECO:0007669"/>
    <property type="project" value="UniProtKB-UniRule"/>
</dbReference>
<evidence type="ECO:0000256" key="3">
    <source>
        <dbReference type="ARBA" id="ARBA00022763"/>
    </source>
</evidence>
<dbReference type="EMBL" id="VDCJ01000352">
    <property type="protein sequence ID" value="MRU24701.1"/>
    <property type="molecule type" value="Genomic_DNA"/>
</dbReference>
<evidence type="ECO:0000256" key="4">
    <source>
        <dbReference type="ARBA" id="ARBA00022801"/>
    </source>
</evidence>
<keyword evidence="7 10" id="KW-0067">ATP-binding</keyword>
<proteinExistence type="inferred from homology"/>
<dbReference type="PANTHER" id="PTHR30591:SF1">
    <property type="entry name" value="RECBCD ENZYME SUBUNIT RECC"/>
    <property type="match status" value="1"/>
</dbReference>
<organism evidence="12 13">
    <name type="scientific">Xylella fastidiosa subsp. multiplex</name>
    <dbReference type="NCBI Taxonomy" id="644357"/>
    <lineage>
        <taxon>Bacteria</taxon>
        <taxon>Pseudomonadati</taxon>
        <taxon>Pseudomonadota</taxon>
        <taxon>Gammaproteobacteria</taxon>
        <taxon>Lysobacterales</taxon>
        <taxon>Lysobacteraceae</taxon>
        <taxon>Xylella</taxon>
    </lineage>
</organism>
<evidence type="ECO:0000256" key="6">
    <source>
        <dbReference type="ARBA" id="ARBA00022839"/>
    </source>
</evidence>
<comment type="function">
    <text evidence="10">A helicase/nuclease that prepares dsDNA breaks (DSB) for recombinational DNA repair. Binds to DSBs and unwinds DNA via a highly rapid and processive ATP-dependent bidirectional helicase activity. Unwinds dsDNA until it encounters a Chi (crossover hotspot instigator) sequence from the 3' direction. Cuts ssDNA a few nucleotides 3' to the Chi site. The properties and activities of the enzyme are changed at Chi. The Chi-altered holoenzyme produces a long 3'-ssDNA overhang and facilitates RecA-binding to the ssDNA for homologous DNA recombination and repair. Holoenzyme degrades any linearized DNA that is unable to undergo homologous recombination. In the holoenzyme this subunit recognizes the wild-type Chi sequence, and when added to isolated RecB increases its ATP-dependent helicase processivity.</text>
</comment>
<evidence type="ECO:0000256" key="1">
    <source>
        <dbReference type="ARBA" id="ARBA00022722"/>
    </source>
</evidence>
<dbReference type="GO" id="GO:0008854">
    <property type="term" value="F:exodeoxyribonuclease V activity"/>
    <property type="evidence" value="ECO:0007669"/>
    <property type="project" value="InterPro"/>
</dbReference>
<comment type="similarity">
    <text evidence="10">Belongs to the RecC family.</text>
</comment>
<evidence type="ECO:0000256" key="8">
    <source>
        <dbReference type="ARBA" id="ARBA00023125"/>
    </source>
</evidence>
<evidence type="ECO:0000313" key="13">
    <source>
        <dbReference type="Proteomes" id="UP000474061"/>
    </source>
</evidence>
<dbReference type="Gene3D" id="1.10.10.160">
    <property type="match status" value="1"/>
</dbReference>
<dbReference type="HAMAP" id="MF_01486">
    <property type="entry name" value="RecC"/>
    <property type="match status" value="1"/>
</dbReference>
<dbReference type="GO" id="GO:0003678">
    <property type="term" value="F:DNA helicase activity"/>
    <property type="evidence" value="ECO:0007669"/>
    <property type="project" value="UniProtKB-UniRule"/>
</dbReference>
<dbReference type="PANTHER" id="PTHR30591">
    <property type="entry name" value="RECBCD ENZYME SUBUNIT RECC"/>
    <property type="match status" value="1"/>
</dbReference>
<comment type="subunit">
    <text evidence="10">Heterotrimer of RecB, RecC and RecD. All subunits contribute to DNA-binding.</text>
</comment>
<dbReference type="AlphaFoldDB" id="A0A9Q4QTK3"/>
<evidence type="ECO:0000256" key="7">
    <source>
        <dbReference type="ARBA" id="ARBA00022840"/>
    </source>
</evidence>
<dbReference type="RefSeq" id="WP_004083604.1">
    <property type="nucleotide sequence ID" value="NZ_CP052853.1"/>
</dbReference>
<reference evidence="12" key="1">
    <citation type="submission" date="2019-05" db="EMBL/GenBank/DDBJ databases">
        <authorList>
            <person name="Castillo A."/>
            <person name="Giampetruzzi A."/>
            <person name="Landa B."/>
            <person name="Saponari M."/>
            <person name="Almeida R.P.P."/>
            <person name="Moralejo E."/>
            <person name="Marco-Noales E."/>
            <person name="Velasco-Amo M.P."/>
            <person name="Roman-Ecija M."/>
            <person name="Navarro I."/>
            <person name="Monterde A."/>
            <person name="Barbe S."/>
        </authorList>
    </citation>
    <scope>NUCLEOTIDE SEQUENCE</scope>
    <source>
        <strain evidence="12">XYL1981</strain>
    </source>
</reference>
<evidence type="ECO:0000313" key="12">
    <source>
        <dbReference type="EMBL" id="MRU24701.1"/>
    </source>
</evidence>
<keyword evidence="6 10" id="KW-0269">Exonuclease</keyword>
<dbReference type="SUPFAM" id="SSF52540">
    <property type="entry name" value="P-loop containing nucleoside triphosphate hydrolases"/>
    <property type="match status" value="2"/>
</dbReference>
<comment type="caution">
    <text evidence="12">The sequence shown here is derived from an EMBL/GenBank/DDBJ whole genome shotgun (WGS) entry which is preliminary data.</text>
</comment>
<dbReference type="InterPro" id="IPR027417">
    <property type="entry name" value="P-loop_NTPase"/>
</dbReference>
<name>A0A9Q4QTK3_XYLFS</name>
<dbReference type="GO" id="GO:0005524">
    <property type="term" value="F:ATP binding"/>
    <property type="evidence" value="ECO:0007669"/>
    <property type="project" value="UniProtKB-UniRule"/>
</dbReference>
<keyword evidence="3 10" id="KW-0227">DNA damage</keyword>